<dbReference type="InterPro" id="IPR010499">
    <property type="entry name" value="AraC_E-bd"/>
</dbReference>
<dbReference type="RefSeq" id="WP_131554177.1">
    <property type="nucleotide sequence ID" value="NZ_SJSK01000004.1"/>
</dbReference>
<evidence type="ECO:0000313" key="3">
    <source>
        <dbReference type="Proteomes" id="UP000292884"/>
    </source>
</evidence>
<sequence>MTPRIETLNERKLVGMRLTMSFADYKIAELWRSFLPRRKEITNNCTNDLISLVVYEANHFTHFSPSNPFERWATIEVADFEHIPIGMESFIIPGGLYAVFDYKGLNTDPSIFQYILGTWLPNSDYILDNRPHFEVLGEQYKNNDPTSEEEIWIPIKTKL</sequence>
<keyword evidence="3" id="KW-1185">Reference proteome</keyword>
<dbReference type="InterPro" id="IPR029441">
    <property type="entry name" value="Cass2"/>
</dbReference>
<comment type="caution">
    <text evidence="2">The sequence shown here is derived from an EMBL/GenBank/DDBJ whole genome shotgun (WGS) entry which is preliminary data.</text>
</comment>
<dbReference type="OrthoDB" id="8560232at2"/>
<dbReference type="SMART" id="SM00871">
    <property type="entry name" value="AraC_E_bind"/>
    <property type="match status" value="1"/>
</dbReference>
<dbReference type="AlphaFoldDB" id="A0A4R0MQQ7"/>
<organism evidence="2 3">
    <name type="scientific">Pedobacter frigiditerrae</name>
    <dbReference type="NCBI Taxonomy" id="2530452"/>
    <lineage>
        <taxon>Bacteria</taxon>
        <taxon>Pseudomonadati</taxon>
        <taxon>Bacteroidota</taxon>
        <taxon>Sphingobacteriia</taxon>
        <taxon>Sphingobacteriales</taxon>
        <taxon>Sphingobacteriaceae</taxon>
        <taxon>Pedobacter</taxon>
    </lineage>
</organism>
<reference evidence="2 3" key="1">
    <citation type="submission" date="2019-02" db="EMBL/GenBank/DDBJ databases">
        <title>Pedobacter sp. RP-1-13 sp. nov., isolated from Arctic soil.</title>
        <authorList>
            <person name="Dahal R.H."/>
        </authorList>
    </citation>
    <scope>NUCLEOTIDE SEQUENCE [LARGE SCALE GENOMIC DNA]</scope>
    <source>
        <strain evidence="2 3">RP-1-13</strain>
    </source>
</reference>
<feature type="domain" description="AraC effector-binding" evidence="1">
    <location>
        <begin position="1"/>
        <end position="156"/>
    </location>
</feature>
<dbReference type="Proteomes" id="UP000292884">
    <property type="component" value="Unassembled WGS sequence"/>
</dbReference>
<evidence type="ECO:0000313" key="2">
    <source>
        <dbReference type="EMBL" id="TCC89190.1"/>
    </source>
</evidence>
<proteinExistence type="predicted"/>
<evidence type="ECO:0000259" key="1">
    <source>
        <dbReference type="SMART" id="SM00871"/>
    </source>
</evidence>
<accession>A0A4R0MQQ7</accession>
<protein>
    <submittedName>
        <fullName evidence="2">AraC family transcriptional regulator</fullName>
    </submittedName>
</protein>
<dbReference type="SUPFAM" id="SSF55136">
    <property type="entry name" value="Probable bacterial effector-binding domain"/>
    <property type="match status" value="1"/>
</dbReference>
<dbReference type="InterPro" id="IPR011256">
    <property type="entry name" value="Reg_factor_effector_dom_sf"/>
</dbReference>
<dbReference type="EMBL" id="SJSK01000004">
    <property type="protein sequence ID" value="TCC89190.1"/>
    <property type="molecule type" value="Genomic_DNA"/>
</dbReference>
<gene>
    <name evidence="2" type="ORF">EZ428_15930</name>
</gene>
<dbReference type="Gene3D" id="3.20.80.10">
    <property type="entry name" value="Regulatory factor, effector binding domain"/>
    <property type="match status" value="1"/>
</dbReference>
<dbReference type="Pfam" id="PF14526">
    <property type="entry name" value="Cass2"/>
    <property type="match status" value="1"/>
</dbReference>
<name>A0A4R0MQQ7_9SPHI</name>